<feature type="chain" id="PRO_5035732996" evidence="3">
    <location>
        <begin position="34"/>
        <end position="664"/>
    </location>
</feature>
<evidence type="ECO:0000256" key="2">
    <source>
        <dbReference type="SAM" id="Phobius"/>
    </source>
</evidence>
<keyword evidence="5" id="KW-1185">Reference proteome</keyword>
<evidence type="ECO:0000313" key="4">
    <source>
        <dbReference type="EMBL" id="CAD6196223.1"/>
    </source>
</evidence>
<keyword evidence="2" id="KW-0472">Membrane</keyword>
<keyword evidence="2" id="KW-0812">Transmembrane</keyword>
<dbReference type="AlphaFoldDB" id="A0A8S1HJN2"/>
<evidence type="ECO:0000256" key="3">
    <source>
        <dbReference type="SAM" id="SignalP"/>
    </source>
</evidence>
<accession>A0A8S1HJN2</accession>
<gene>
    <name evidence="4" type="ORF">CAUJ_LOCUS12138</name>
</gene>
<keyword evidence="3" id="KW-0732">Signal</keyword>
<keyword evidence="2" id="KW-1133">Transmembrane helix</keyword>
<dbReference type="Proteomes" id="UP000835052">
    <property type="component" value="Unassembled WGS sequence"/>
</dbReference>
<proteinExistence type="predicted"/>
<feature type="signal peptide" evidence="3">
    <location>
        <begin position="1"/>
        <end position="33"/>
    </location>
</feature>
<feature type="transmembrane region" description="Helical" evidence="2">
    <location>
        <begin position="221"/>
        <end position="248"/>
    </location>
</feature>
<reference evidence="4" key="1">
    <citation type="submission" date="2020-10" db="EMBL/GenBank/DDBJ databases">
        <authorList>
            <person name="Kikuchi T."/>
        </authorList>
    </citation>
    <scope>NUCLEOTIDE SEQUENCE</scope>
    <source>
        <strain evidence="4">NKZ352</strain>
    </source>
</reference>
<evidence type="ECO:0000256" key="1">
    <source>
        <dbReference type="SAM" id="MobiDB-lite"/>
    </source>
</evidence>
<sequence length="664" mass="74680">MRSLWEIKSITCRKKRICILVVILSCCSAVVSAGDDCCKRSMWAYPSGNAIPPECELLNCTEGSIHIENPNPSHPLVLDFLSRATKTGSITIINGPYFGINNTNLEEIVHNGPGPAIHLKDSGLDAMTAFPNLSRITVKDPLRYCENWDLLVLDEPNDQGSWDWLVTIANETLKVCNNPTTTTAAFSSTSQKPVAFEPASNATKLDEKAEKRPKSCVDSKILIALVVAMVVLLLAFLLVFSFALVLFISRRRQNAKIASQLSYATQIMNLMINVQAGRDRIILETVNSDAVQVIAQKLVRKVGSWQTMTSTRLSKIKADQPLDPQKDFNFPEGKSLRTQDVLAICAPRQQTAEYTEALDKYETILKAHKAGRKYYEAPKDTSRISETRQSNKKLAKVLKKLEPRRQPAVPPKNRPKAGEDLVEKKKIDPLVKPIESVNKEKCKPLVLSTEPGFRAKFDPNYKALHDNMTILGLLCDQMQNFVEVHGEVLTVVKTVVEQTAAWNVARALDYAQKDRKYLAGKVRRSPLDIRDATGKIASQAVLDPTMFHNDFVELLEKCPPEDKKLLGMLEEENKNRALRLAAAGKNYALYHNVRTKLGDAVLPGETLADANKRHYYEQTRLREIASLVDERYHRNLPNQRPKKRFERSPQEDKEIGRQGQKMKN</sequence>
<feature type="compositionally biased region" description="Basic and acidic residues" evidence="1">
    <location>
        <begin position="646"/>
        <end position="656"/>
    </location>
</feature>
<comment type="caution">
    <text evidence="4">The sequence shown here is derived from an EMBL/GenBank/DDBJ whole genome shotgun (WGS) entry which is preliminary data.</text>
</comment>
<feature type="region of interest" description="Disordered" evidence="1">
    <location>
        <begin position="632"/>
        <end position="664"/>
    </location>
</feature>
<protein>
    <submittedName>
        <fullName evidence="4">Uncharacterized protein</fullName>
    </submittedName>
</protein>
<dbReference type="EMBL" id="CAJGYM010000069">
    <property type="protein sequence ID" value="CAD6196223.1"/>
    <property type="molecule type" value="Genomic_DNA"/>
</dbReference>
<organism evidence="4 5">
    <name type="scientific">Caenorhabditis auriculariae</name>
    <dbReference type="NCBI Taxonomy" id="2777116"/>
    <lineage>
        <taxon>Eukaryota</taxon>
        <taxon>Metazoa</taxon>
        <taxon>Ecdysozoa</taxon>
        <taxon>Nematoda</taxon>
        <taxon>Chromadorea</taxon>
        <taxon>Rhabditida</taxon>
        <taxon>Rhabditina</taxon>
        <taxon>Rhabditomorpha</taxon>
        <taxon>Rhabditoidea</taxon>
        <taxon>Rhabditidae</taxon>
        <taxon>Peloderinae</taxon>
        <taxon>Caenorhabditis</taxon>
    </lineage>
</organism>
<name>A0A8S1HJN2_9PELO</name>
<evidence type="ECO:0000313" key="5">
    <source>
        <dbReference type="Proteomes" id="UP000835052"/>
    </source>
</evidence>